<dbReference type="EMBL" id="GL349462">
    <property type="protein sequence ID" value="KNC50832.1"/>
    <property type="molecule type" value="Genomic_DNA"/>
</dbReference>
<dbReference type="Proteomes" id="UP000054408">
    <property type="component" value="Unassembled WGS sequence"/>
</dbReference>
<dbReference type="SUPFAM" id="SSF48371">
    <property type="entry name" value="ARM repeat"/>
    <property type="match status" value="1"/>
</dbReference>
<evidence type="ECO:0000313" key="2">
    <source>
        <dbReference type="EMBL" id="KNC50832.1"/>
    </source>
</evidence>
<accession>A0A0L0DES1</accession>
<proteinExistence type="predicted"/>
<protein>
    <submittedName>
        <fullName evidence="2">Uncharacterized protein</fullName>
    </submittedName>
</protein>
<dbReference type="Gene3D" id="1.25.10.10">
    <property type="entry name" value="Leucine-rich Repeat Variant"/>
    <property type="match status" value="1"/>
</dbReference>
<keyword evidence="3" id="KW-1185">Reference proteome</keyword>
<evidence type="ECO:0000256" key="1">
    <source>
        <dbReference type="SAM" id="MobiDB-lite"/>
    </source>
</evidence>
<reference evidence="2 3" key="1">
    <citation type="submission" date="2010-05" db="EMBL/GenBank/DDBJ databases">
        <title>The Genome Sequence of Thecamonas trahens ATCC 50062.</title>
        <authorList>
            <consortium name="The Broad Institute Genome Sequencing Platform"/>
            <person name="Russ C."/>
            <person name="Cuomo C."/>
            <person name="Shea T."/>
            <person name="Young S.K."/>
            <person name="Zeng Q."/>
            <person name="Koehrsen M."/>
            <person name="Haas B."/>
            <person name="Borodovsky M."/>
            <person name="Guigo R."/>
            <person name="Alvarado L."/>
            <person name="Berlin A."/>
            <person name="Bochicchio J."/>
            <person name="Borenstein D."/>
            <person name="Chapman S."/>
            <person name="Chen Z."/>
            <person name="Freedman E."/>
            <person name="Gellesch M."/>
            <person name="Goldberg J."/>
            <person name="Griggs A."/>
            <person name="Gujja S."/>
            <person name="Heilman E."/>
            <person name="Heiman D."/>
            <person name="Hepburn T."/>
            <person name="Howarth C."/>
            <person name="Jen D."/>
            <person name="Larson L."/>
            <person name="Mehta T."/>
            <person name="Park D."/>
            <person name="Pearson M."/>
            <person name="Roberts A."/>
            <person name="Saif S."/>
            <person name="Shenoy N."/>
            <person name="Sisk P."/>
            <person name="Stolte C."/>
            <person name="Sykes S."/>
            <person name="Thomson T."/>
            <person name="Walk T."/>
            <person name="White J."/>
            <person name="Yandava C."/>
            <person name="Burger G."/>
            <person name="Gray M.W."/>
            <person name="Holland P.W.H."/>
            <person name="King N."/>
            <person name="Lang F.B.F."/>
            <person name="Roger A.J."/>
            <person name="Ruiz-Trillo I."/>
            <person name="Lander E."/>
            <person name="Nusbaum C."/>
        </authorList>
    </citation>
    <scope>NUCLEOTIDE SEQUENCE [LARGE SCALE GENOMIC DNA]</scope>
    <source>
        <strain evidence="2 3">ATCC 50062</strain>
    </source>
</reference>
<dbReference type="InterPro" id="IPR016024">
    <property type="entry name" value="ARM-type_fold"/>
</dbReference>
<dbReference type="GeneID" id="25565822"/>
<organism evidence="2 3">
    <name type="scientific">Thecamonas trahens ATCC 50062</name>
    <dbReference type="NCBI Taxonomy" id="461836"/>
    <lineage>
        <taxon>Eukaryota</taxon>
        <taxon>Apusozoa</taxon>
        <taxon>Apusomonadida</taxon>
        <taxon>Apusomonadidae</taxon>
        <taxon>Thecamonas</taxon>
    </lineage>
</organism>
<dbReference type="AlphaFoldDB" id="A0A0L0DES1"/>
<name>A0A0L0DES1_THETB</name>
<evidence type="ECO:0000313" key="3">
    <source>
        <dbReference type="Proteomes" id="UP000054408"/>
    </source>
</evidence>
<dbReference type="InterPro" id="IPR011989">
    <property type="entry name" value="ARM-like"/>
</dbReference>
<feature type="compositionally biased region" description="Acidic residues" evidence="1">
    <location>
        <begin position="1"/>
        <end position="12"/>
    </location>
</feature>
<gene>
    <name evidence="2" type="ORF">AMSG_06735</name>
</gene>
<dbReference type="RefSeq" id="XP_013756787.1">
    <property type="nucleotide sequence ID" value="XM_013901333.1"/>
</dbReference>
<sequence>MGMSDAMDENEAAESSTSSVRQSWSEGGETAALIHAALVLHADDPDANYFAHATRVVVARVAGGVDTALDNRAQSALVGALAADPAARPLVAGAAVRMALALVRHTVASNDVARALENAVDRLVAEHAAGTASASLQVVLLEVLAAVVACPRLISSAHATLGELAVWMEASASAYVRHAVAVCSLALVARDVAAGAVVALAPVLVLPVWMRALASGADAGTRAAREALLGSLALRTALADEAAAALVGKRAREQLALLVALSRCELDGLDELAVAIVGALALDTAAGLRTLAASAPRVLTAAVRVTGACGGEAAVAALASHVTAERDVALAMLDAGAAGVMVLGTDAAGAVLADALAIGVQSSGNRLVAAAELGAMLAERGVDVAAAACSLLEAVREHVVVVASLRPARVAALYATLGAMAASSGTNAAVVGNAAVLALSSPRWEARDGGLALVARVASPELASWNDGIVAALVRARLDDDDGYVRAAAIHTAAALWRAAPEQASHLIGNVLHVAAADGDDGVRLAGWQVLDCTALVAMEPTTHSEYAAALLAAADGGGGDWETRAQALRVLDALVRHPEHTSWAIEHLCPRLGEMAAKLLAGVRDEVRLVASEIITLAENLFGDEGAAVPSIRVAVAAHSDCLSATDLTSLRKATTQVDAVYSDLDALLAPYDGHDLECF</sequence>
<feature type="region of interest" description="Disordered" evidence="1">
    <location>
        <begin position="1"/>
        <end position="24"/>
    </location>
</feature>
<feature type="compositionally biased region" description="Polar residues" evidence="1">
    <location>
        <begin position="13"/>
        <end position="24"/>
    </location>
</feature>